<evidence type="ECO:0000313" key="1">
    <source>
        <dbReference type="EMBL" id="CAG6471432.1"/>
    </source>
</evidence>
<accession>A0A8D8FG56</accession>
<proteinExistence type="predicted"/>
<protein>
    <submittedName>
        <fullName evidence="1">(northern house mosquito) hypothetical protein</fullName>
    </submittedName>
</protein>
<dbReference type="EMBL" id="HBUE01067562">
    <property type="protein sequence ID" value="CAG6471432.1"/>
    <property type="molecule type" value="Transcribed_RNA"/>
</dbReference>
<sequence>MCARLWEQKASFCAAWYSRSQLNADTPWNATHLGHPAFSSSCSILSDWCARPSTSFYLESAAFTPFGSRLFPRLRHHRAGIAPISSSVQSTTFDDYPAAVSSSSTSLAGFGFSIATKKTMFIEVIRQKQYTRNTKTSLAENLLQQRRKSSPMISAHDPRGSHQCCEIKY</sequence>
<name>A0A8D8FG56_CULPI</name>
<reference evidence="1" key="1">
    <citation type="submission" date="2021-05" db="EMBL/GenBank/DDBJ databases">
        <authorList>
            <person name="Alioto T."/>
            <person name="Alioto T."/>
            <person name="Gomez Garrido J."/>
        </authorList>
    </citation>
    <scope>NUCLEOTIDE SEQUENCE</scope>
</reference>
<organism evidence="1">
    <name type="scientific">Culex pipiens</name>
    <name type="common">House mosquito</name>
    <dbReference type="NCBI Taxonomy" id="7175"/>
    <lineage>
        <taxon>Eukaryota</taxon>
        <taxon>Metazoa</taxon>
        <taxon>Ecdysozoa</taxon>
        <taxon>Arthropoda</taxon>
        <taxon>Hexapoda</taxon>
        <taxon>Insecta</taxon>
        <taxon>Pterygota</taxon>
        <taxon>Neoptera</taxon>
        <taxon>Endopterygota</taxon>
        <taxon>Diptera</taxon>
        <taxon>Nematocera</taxon>
        <taxon>Culicoidea</taxon>
        <taxon>Culicidae</taxon>
        <taxon>Culicinae</taxon>
        <taxon>Culicini</taxon>
        <taxon>Culex</taxon>
        <taxon>Culex</taxon>
    </lineage>
</organism>
<dbReference type="AlphaFoldDB" id="A0A8D8FG56"/>